<evidence type="ECO:0000256" key="2">
    <source>
        <dbReference type="SAM" id="Phobius"/>
    </source>
</evidence>
<dbReference type="EMBL" id="JAACFV010000079">
    <property type="protein sequence ID" value="KAF7506850.1"/>
    <property type="molecule type" value="Genomic_DNA"/>
</dbReference>
<feature type="transmembrane region" description="Helical" evidence="2">
    <location>
        <begin position="510"/>
        <end position="527"/>
    </location>
</feature>
<dbReference type="AlphaFoldDB" id="A0A8H7AD04"/>
<keyword evidence="2" id="KW-0812">Transmembrane</keyword>
<dbReference type="InterPro" id="IPR052971">
    <property type="entry name" value="TRP_calcium_channel"/>
</dbReference>
<dbReference type="Pfam" id="PF23317">
    <property type="entry name" value="YVC1_C"/>
    <property type="match status" value="1"/>
</dbReference>
<feature type="region of interest" description="Disordered" evidence="1">
    <location>
        <begin position="1"/>
        <end position="66"/>
    </location>
</feature>
<feature type="compositionally biased region" description="Polar residues" evidence="1">
    <location>
        <begin position="922"/>
        <end position="945"/>
    </location>
</feature>
<feature type="compositionally biased region" description="Acidic residues" evidence="1">
    <location>
        <begin position="57"/>
        <end position="66"/>
    </location>
</feature>
<feature type="compositionally biased region" description="Low complexity" evidence="1">
    <location>
        <begin position="1152"/>
        <end position="1162"/>
    </location>
</feature>
<name>A0A8H7AD04_9EURO</name>
<gene>
    <name evidence="5" type="ORF">GJ744_011196</name>
</gene>
<evidence type="ECO:0000259" key="3">
    <source>
        <dbReference type="Pfam" id="PF23190"/>
    </source>
</evidence>
<dbReference type="InterPro" id="IPR056336">
    <property type="entry name" value="YVC1_C"/>
</dbReference>
<feature type="transmembrane region" description="Helical" evidence="2">
    <location>
        <begin position="624"/>
        <end position="640"/>
    </location>
</feature>
<feature type="compositionally biased region" description="Basic and acidic residues" evidence="1">
    <location>
        <begin position="1134"/>
        <end position="1144"/>
    </location>
</feature>
<evidence type="ECO:0000256" key="1">
    <source>
        <dbReference type="SAM" id="MobiDB-lite"/>
    </source>
</evidence>
<evidence type="ECO:0008006" key="7">
    <source>
        <dbReference type="Google" id="ProtNLM"/>
    </source>
</evidence>
<sequence length="1184" mass="132991">MLSSLFRPSKGPRRQTDERSPFSSPSPEAIRQGPPNERSRLLRLHQNNATRGAERSETDDDDADDAAFGLDEEDAETGNEDGHRCETPLLPIFSAAHLDALPIYNLTHAIRLLIVSKCETTLTWDQLRSPQVSQFLLRPIQQEVRAAHFSRATEYALMANCLQFNKEISLNPGNSGASKTRALVCELLAIKLLREYSTRELIDALSYDFDPLQGQSRPENNTNMSRVERTAKHNAWSPPRPARISCLEIAIRAQAKRFLAHPLVVQQLEAIWAGSIVFHAIADTLHRPGKAMREQNADALNQRQQPKSISKSSNIARRSVTLYDPRDASLFKLSRLRVPRYRYFLSTGSYAILLGLFLAVLAQRSLEITPLEIVFWFWCAGYILDEIVGFNEQGFSLYLASFWNTFDLGILLLLIGHLCLRLYGIIMPDTRKHSVSNLAYDVLAADAVLLFPRLFSVLDHYRYFSQLLIAFRMMASDLMAVFVLILISCSGFFAALTLSFGNDAMDSPASVAYALFQMLMGFTPAAWDRWDNYNVMGKTILTLFLFICHFLVVTILITVLTNSFMAVVQNANEEHQFVFAVNTISMVKSDALFSYIAPTNIIAWFITPLRYFVPFRQFVKINRTLIKITHFPILFSIFLYEKSMLRSSVVDTVEVIEPRGRAPADINPSAGISLFTPRPRRQVREASVATWQKDRALAAVFRRPYDDGTLRDTSKSQTRQRTSKAVTNWMQNLGEEGVMSPPQEQDRAVVDRLEGHRIFHRRPRFARPRRDPTDITRSIASDPEDFGGFTDVLTPPLQHLPAYQTTPSHEPNLEHEPEPEPAQATDADGDDELVTSDNEDDGMIFPQRPHNVSSPESPLRTARPDGYFSTRSPKPKHMESSTSVSSPSLAQSRSWRAEERHTQGEVTNRAVQRQRPRPHLRNVSSATIIYNPVTRVQSSPPSKKQSAARGTKSIGIRSPKSGAMTPAAKSLSNTPGRRTPKKSVAEPARAQAILPLKNDPTFMSAPNLTGMMRMHNRGAGQRRSSLDMDLGSDIGDNKAIGGGFVGAIPASFATQMAYATGGLRRQTAASEDQEMFGRLVLARMNKLEEGMKEVIHEMRESRMNESNNSRSRSKERSSRPSRQPMKKSRHREKEKRDSEKEKRRSVIYVGGSKSRSAAASTKATDKEQDWEDDAAFEPANSGSI</sequence>
<feature type="domain" description="YVC1 N-terminal linker helical" evidence="3">
    <location>
        <begin position="105"/>
        <end position="282"/>
    </location>
</feature>
<accession>A0A8H7AD04</accession>
<feature type="compositionally biased region" description="Acidic residues" evidence="1">
    <location>
        <begin position="827"/>
        <end position="842"/>
    </location>
</feature>
<feature type="transmembrane region" description="Helical" evidence="2">
    <location>
        <begin position="402"/>
        <end position="426"/>
    </location>
</feature>
<evidence type="ECO:0000259" key="4">
    <source>
        <dbReference type="Pfam" id="PF23317"/>
    </source>
</evidence>
<keyword evidence="6" id="KW-1185">Reference proteome</keyword>
<feature type="region of interest" description="Disordered" evidence="1">
    <location>
        <begin position="761"/>
        <end position="986"/>
    </location>
</feature>
<feature type="compositionally biased region" description="Basic residues" evidence="1">
    <location>
        <begin position="1124"/>
        <end position="1133"/>
    </location>
</feature>
<feature type="transmembrane region" description="Helical" evidence="2">
    <location>
        <begin position="478"/>
        <end position="498"/>
    </location>
</feature>
<evidence type="ECO:0000313" key="6">
    <source>
        <dbReference type="Proteomes" id="UP000606974"/>
    </source>
</evidence>
<feature type="transmembrane region" description="Helical" evidence="2">
    <location>
        <begin position="592"/>
        <end position="612"/>
    </location>
</feature>
<feature type="domain" description="Calcium channel YVC1-like C-terminal transmembrane" evidence="4">
    <location>
        <begin position="349"/>
        <end position="656"/>
    </location>
</feature>
<reference evidence="5" key="1">
    <citation type="submission" date="2020-02" db="EMBL/GenBank/DDBJ databases">
        <authorList>
            <person name="Palmer J.M."/>
        </authorList>
    </citation>
    <scope>NUCLEOTIDE SEQUENCE</scope>
    <source>
        <strain evidence="5">EPUS1.4</strain>
        <tissue evidence="5">Thallus</tissue>
    </source>
</reference>
<dbReference type="PANTHER" id="PTHR35859:SF4">
    <property type="entry name" value="MEMBRANE CHANNEL PROTEIN, PUTATIVE (AFU_ORTHOLOGUE AFUA_6G11300)-RELATED"/>
    <property type="match status" value="1"/>
</dbReference>
<dbReference type="OrthoDB" id="2373987at2759"/>
<evidence type="ECO:0000313" key="5">
    <source>
        <dbReference type="EMBL" id="KAF7506850.1"/>
    </source>
</evidence>
<dbReference type="PANTHER" id="PTHR35859">
    <property type="entry name" value="NONSELECTIVE CATION CHANNEL PROTEIN"/>
    <property type="match status" value="1"/>
</dbReference>
<feature type="region of interest" description="Disordered" evidence="1">
    <location>
        <begin position="1098"/>
        <end position="1184"/>
    </location>
</feature>
<dbReference type="InterPro" id="IPR056337">
    <property type="entry name" value="LHD_YVC1"/>
</dbReference>
<feature type="transmembrane region" description="Helical" evidence="2">
    <location>
        <begin position="373"/>
        <end position="390"/>
    </location>
</feature>
<keyword evidence="2" id="KW-1133">Transmembrane helix</keyword>
<dbReference type="Pfam" id="PF23190">
    <property type="entry name" value="LHD_TRPY1"/>
    <property type="match status" value="1"/>
</dbReference>
<proteinExistence type="predicted"/>
<comment type="caution">
    <text evidence="5">The sequence shown here is derived from an EMBL/GenBank/DDBJ whole genome shotgun (WGS) entry which is preliminary data.</text>
</comment>
<feature type="transmembrane region" description="Helical" evidence="2">
    <location>
        <begin position="539"/>
        <end position="560"/>
    </location>
</feature>
<protein>
    <recommendedName>
        <fullName evidence="7">Ion transport domain-containing protein</fullName>
    </recommendedName>
</protein>
<feature type="compositionally biased region" description="Polar residues" evidence="1">
    <location>
        <begin position="880"/>
        <end position="894"/>
    </location>
</feature>
<keyword evidence="2" id="KW-0472">Membrane</keyword>
<dbReference type="Proteomes" id="UP000606974">
    <property type="component" value="Unassembled WGS sequence"/>
</dbReference>
<organism evidence="5 6">
    <name type="scientific">Endocarpon pusillum</name>
    <dbReference type="NCBI Taxonomy" id="364733"/>
    <lineage>
        <taxon>Eukaryota</taxon>
        <taxon>Fungi</taxon>
        <taxon>Dikarya</taxon>
        <taxon>Ascomycota</taxon>
        <taxon>Pezizomycotina</taxon>
        <taxon>Eurotiomycetes</taxon>
        <taxon>Chaetothyriomycetidae</taxon>
        <taxon>Verrucariales</taxon>
        <taxon>Verrucariaceae</taxon>
        <taxon>Endocarpon</taxon>
    </lineage>
</organism>
<feature type="transmembrane region" description="Helical" evidence="2">
    <location>
        <begin position="341"/>
        <end position="361"/>
    </location>
</feature>